<organism evidence="1 2">
    <name type="scientific">Ascobolus immersus RN42</name>
    <dbReference type="NCBI Taxonomy" id="1160509"/>
    <lineage>
        <taxon>Eukaryota</taxon>
        <taxon>Fungi</taxon>
        <taxon>Dikarya</taxon>
        <taxon>Ascomycota</taxon>
        <taxon>Pezizomycotina</taxon>
        <taxon>Pezizomycetes</taxon>
        <taxon>Pezizales</taxon>
        <taxon>Ascobolaceae</taxon>
        <taxon>Ascobolus</taxon>
    </lineage>
</organism>
<name>A0A3N4IB17_ASCIM</name>
<dbReference type="AlphaFoldDB" id="A0A3N4IB17"/>
<reference evidence="1 2" key="1">
    <citation type="journal article" date="2018" name="Nat. Ecol. Evol.">
        <title>Pezizomycetes genomes reveal the molecular basis of ectomycorrhizal truffle lifestyle.</title>
        <authorList>
            <person name="Murat C."/>
            <person name="Payen T."/>
            <person name="Noel B."/>
            <person name="Kuo A."/>
            <person name="Morin E."/>
            <person name="Chen J."/>
            <person name="Kohler A."/>
            <person name="Krizsan K."/>
            <person name="Balestrini R."/>
            <person name="Da Silva C."/>
            <person name="Montanini B."/>
            <person name="Hainaut M."/>
            <person name="Levati E."/>
            <person name="Barry K.W."/>
            <person name="Belfiori B."/>
            <person name="Cichocki N."/>
            <person name="Clum A."/>
            <person name="Dockter R.B."/>
            <person name="Fauchery L."/>
            <person name="Guy J."/>
            <person name="Iotti M."/>
            <person name="Le Tacon F."/>
            <person name="Lindquist E.A."/>
            <person name="Lipzen A."/>
            <person name="Malagnac F."/>
            <person name="Mello A."/>
            <person name="Molinier V."/>
            <person name="Miyauchi S."/>
            <person name="Poulain J."/>
            <person name="Riccioni C."/>
            <person name="Rubini A."/>
            <person name="Sitrit Y."/>
            <person name="Splivallo R."/>
            <person name="Traeger S."/>
            <person name="Wang M."/>
            <person name="Zifcakova L."/>
            <person name="Wipf D."/>
            <person name="Zambonelli A."/>
            <person name="Paolocci F."/>
            <person name="Nowrousian M."/>
            <person name="Ottonello S."/>
            <person name="Baldrian P."/>
            <person name="Spatafora J.W."/>
            <person name="Henrissat B."/>
            <person name="Nagy L.G."/>
            <person name="Aury J.M."/>
            <person name="Wincker P."/>
            <person name="Grigoriev I.V."/>
            <person name="Bonfante P."/>
            <person name="Martin F.M."/>
        </authorList>
    </citation>
    <scope>NUCLEOTIDE SEQUENCE [LARGE SCALE GENOMIC DNA]</scope>
    <source>
        <strain evidence="1 2">RN42</strain>
    </source>
</reference>
<gene>
    <name evidence="1" type="ORF">BJ508DRAFT_413652</name>
</gene>
<accession>A0A3N4IB17</accession>
<evidence type="ECO:0000313" key="1">
    <source>
        <dbReference type="EMBL" id="RPA83269.1"/>
    </source>
</evidence>
<proteinExistence type="predicted"/>
<evidence type="ECO:0000313" key="2">
    <source>
        <dbReference type="Proteomes" id="UP000275078"/>
    </source>
</evidence>
<dbReference type="EMBL" id="ML119666">
    <property type="protein sequence ID" value="RPA83269.1"/>
    <property type="molecule type" value="Genomic_DNA"/>
</dbReference>
<sequence>MPSSTAVRSAPPCGFMHIASLYTHLRKYIEGAPIRMISSAVWTIRKRHPPMLDWKSSTLRPLNSDSLPNEFLTTQPQSHANAASSSWANAIPRSPTTVCQWLPSERNLGLSLFIQNWLRQ</sequence>
<keyword evidence="2" id="KW-1185">Reference proteome</keyword>
<dbReference type="Proteomes" id="UP000275078">
    <property type="component" value="Unassembled WGS sequence"/>
</dbReference>
<protein>
    <submittedName>
        <fullName evidence="1">Uncharacterized protein</fullName>
    </submittedName>
</protein>